<protein>
    <submittedName>
        <fullName evidence="2">Uncharacterized protein</fullName>
    </submittedName>
</protein>
<evidence type="ECO:0000313" key="3">
    <source>
        <dbReference type="Proteomes" id="UP000320095"/>
    </source>
</evidence>
<keyword evidence="3" id="KW-1185">Reference proteome</keyword>
<feature type="region of interest" description="Disordered" evidence="1">
    <location>
        <begin position="1"/>
        <end position="27"/>
    </location>
</feature>
<proteinExistence type="predicted"/>
<comment type="caution">
    <text evidence="2">The sequence shown here is derived from an EMBL/GenBank/DDBJ whole genome shotgun (WGS) entry which is preliminary data.</text>
</comment>
<dbReference type="EMBL" id="RCZG01000004">
    <property type="protein sequence ID" value="TPG34276.1"/>
    <property type="molecule type" value="Genomic_DNA"/>
</dbReference>
<dbReference type="AlphaFoldDB" id="A0A502ECQ9"/>
<evidence type="ECO:0000313" key="2">
    <source>
        <dbReference type="EMBL" id="TPG34276.1"/>
    </source>
</evidence>
<name>A0A502ECQ9_9MYCO</name>
<sequence length="138" mass="14923">MDRPGRHRRVDPTETTEPGEPLSDVPEMARLTEAREMLERVRQQPTGWRKRQRDAEIAAADQALQAAAMAAHSAGIGWAQIGDALGMKRAQLDTPDTQIRAGELRLIRGAANPADPDAPTLRAEPTNAGPASRRSSGL</sequence>
<gene>
    <name evidence="2" type="ORF">EAH80_11870</name>
</gene>
<evidence type="ECO:0000256" key="1">
    <source>
        <dbReference type="SAM" id="MobiDB-lite"/>
    </source>
</evidence>
<organism evidence="2 3">
    <name type="scientific">Mycolicibacterium hodleri</name>
    <dbReference type="NCBI Taxonomy" id="49897"/>
    <lineage>
        <taxon>Bacteria</taxon>
        <taxon>Bacillati</taxon>
        <taxon>Actinomycetota</taxon>
        <taxon>Actinomycetes</taxon>
        <taxon>Mycobacteriales</taxon>
        <taxon>Mycobacteriaceae</taxon>
        <taxon>Mycolicibacterium</taxon>
    </lineage>
</organism>
<dbReference type="Proteomes" id="UP000320095">
    <property type="component" value="Unassembled WGS sequence"/>
</dbReference>
<feature type="region of interest" description="Disordered" evidence="1">
    <location>
        <begin position="109"/>
        <end position="138"/>
    </location>
</feature>
<accession>A0A502ECQ9</accession>
<reference evidence="2 3" key="1">
    <citation type="journal article" date="2019" name="Environ. Microbiol.">
        <title>Species interactions and distinct microbial communities in high Arctic permafrost affected cryosols are associated with the CH4 and CO2 gas fluxes.</title>
        <authorList>
            <person name="Altshuler I."/>
            <person name="Hamel J."/>
            <person name="Turney S."/>
            <person name="Magnuson E."/>
            <person name="Levesque R."/>
            <person name="Greer C."/>
            <person name="Whyte L.G."/>
        </authorList>
    </citation>
    <scope>NUCLEOTIDE SEQUENCE [LARGE SCALE GENOMIC DNA]</scope>
    <source>
        <strain evidence="2 3">S5.20</strain>
    </source>
</reference>